<sequence length="272" mass="30886">MVQSLSDLYSMTIDRAYYTAAYLMRDERLTLDLLLISYARAQQYLSMLGEGVGPGELMDRIVAASGMTMLAQVHEEDYRKIFAQKETVSQGYAKRELLSSVCLPQSGEDDRNNPYERAGNRLVTALRIMNLPESLAGFFYYELSMSPEEIAAAMGISEELVGRHLTAACNKLRQMASDWIRQGRIPADVDPIPFLLWGFARDQERDRYRGEDLLPLIQEHREELLSGKGLFWENPKQNQERTTGGQGAALGLEAWRERLSDGLDWLKSKFSS</sequence>
<dbReference type="InterPro" id="IPR036388">
    <property type="entry name" value="WH-like_DNA-bd_sf"/>
</dbReference>
<dbReference type="InterPro" id="IPR013324">
    <property type="entry name" value="RNA_pol_sigma_r3/r4-like"/>
</dbReference>
<dbReference type="AlphaFoldDB" id="C4G8S0"/>
<dbReference type="HOGENOM" id="CLU_1022692_0_0_9"/>
<dbReference type="SUPFAM" id="SSF88659">
    <property type="entry name" value="Sigma3 and sigma4 domains of RNA polymerase sigma factors"/>
    <property type="match status" value="1"/>
</dbReference>
<evidence type="ECO:0000313" key="2">
    <source>
        <dbReference type="Proteomes" id="UP000003494"/>
    </source>
</evidence>
<name>C4G8S0_9FIRM</name>
<proteinExistence type="predicted"/>
<dbReference type="EMBL" id="ACIP02000001">
    <property type="protein sequence ID" value="EEP29017.1"/>
    <property type="molecule type" value="Genomic_DNA"/>
</dbReference>
<protein>
    <submittedName>
        <fullName evidence="1">RNA polymerase sigma factor, sigma-70 family</fullName>
    </submittedName>
</protein>
<evidence type="ECO:0000313" key="1">
    <source>
        <dbReference type="EMBL" id="EEP29017.1"/>
    </source>
</evidence>
<organism evidence="1 2">
    <name type="scientific">Shuttleworthella satelles DSM 14600</name>
    <dbReference type="NCBI Taxonomy" id="626523"/>
    <lineage>
        <taxon>Bacteria</taxon>
        <taxon>Bacillati</taxon>
        <taxon>Bacillota</taxon>
        <taxon>Clostridia</taxon>
        <taxon>Lachnospirales</taxon>
        <taxon>Lachnospiraceae</taxon>
        <taxon>Shuttleworthella</taxon>
    </lineage>
</organism>
<comment type="caution">
    <text evidence="1">The sequence shown here is derived from an EMBL/GenBank/DDBJ whole genome shotgun (WGS) entry which is preliminary data.</text>
</comment>
<gene>
    <name evidence="1" type="ORF">GCWU000342_00367</name>
</gene>
<reference evidence="1" key="1">
    <citation type="submission" date="2009-04" db="EMBL/GenBank/DDBJ databases">
        <authorList>
            <person name="Weinstock G."/>
            <person name="Sodergren E."/>
            <person name="Clifton S."/>
            <person name="Fulton L."/>
            <person name="Fulton B."/>
            <person name="Courtney L."/>
            <person name="Fronick C."/>
            <person name="Harrison M."/>
            <person name="Strong C."/>
            <person name="Farmer C."/>
            <person name="Delahaunty K."/>
            <person name="Markovic C."/>
            <person name="Hall O."/>
            <person name="Minx P."/>
            <person name="Tomlinson C."/>
            <person name="Mitreva M."/>
            <person name="Nelson J."/>
            <person name="Hou S."/>
            <person name="Wollam A."/>
            <person name="Pepin K.H."/>
            <person name="Johnson M."/>
            <person name="Bhonagiri V."/>
            <person name="Nash W.E."/>
            <person name="Warren W."/>
            <person name="Chinwalla A."/>
            <person name="Mardis E.R."/>
            <person name="Wilson R.K."/>
        </authorList>
    </citation>
    <scope>NUCLEOTIDE SEQUENCE [LARGE SCALE GENOMIC DNA]</scope>
    <source>
        <strain evidence="1">DSM 14600</strain>
    </source>
</reference>
<dbReference type="Gene3D" id="1.10.10.10">
    <property type="entry name" value="Winged helix-like DNA-binding domain superfamily/Winged helix DNA-binding domain"/>
    <property type="match status" value="1"/>
</dbReference>
<keyword evidence="2" id="KW-1185">Reference proteome</keyword>
<accession>C4G8S0</accession>
<dbReference type="Proteomes" id="UP000003494">
    <property type="component" value="Unassembled WGS sequence"/>
</dbReference>
<dbReference type="RefSeq" id="WP_006905405.1">
    <property type="nucleotide sequence ID" value="NZ_GG665866.1"/>
</dbReference>
<dbReference type="STRING" id="626523.GCWU000342_00367"/>